<dbReference type="GeneID" id="95374870"/>
<evidence type="ECO:0000313" key="6">
    <source>
        <dbReference type="EMBL" id="QAV17719.1"/>
    </source>
</evidence>
<dbReference type="Gene3D" id="3.10.105.10">
    <property type="entry name" value="Dipeptide-binding Protein, Domain 3"/>
    <property type="match status" value="1"/>
</dbReference>
<dbReference type="Pfam" id="PF00496">
    <property type="entry name" value="SBP_bac_5"/>
    <property type="match status" value="1"/>
</dbReference>
<accession>A0A410WTJ5</accession>
<reference evidence="6 7" key="1">
    <citation type="submission" date="2018-01" db="EMBL/GenBank/DDBJ databases">
        <title>The whole genome sequencing and assembly of Paenibacillus chitinolyticus KCCM 41400 strain.</title>
        <authorList>
            <person name="Kim J.-Y."/>
            <person name="Park M.-K."/>
            <person name="Lee Y.-J."/>
            <person name="Yi H."/>
            <person name="Bahn Y.-S."/>
            <person name="Kim J.F."/>
            <person name="Lee D.-W."/>
        </authorList>
    </citation>
    <scope>NUCLEOTIDE SEQUENCE [LARGE SCALE GENOMIC DNA]</scope>
    <source>
        <strain evidence="6 7">KCCM 41400</strain>
    </source>
</reference>
<dbReference type="InterPro" id="IPR025370">
    <property type="entry name" value="SgrR_HTH_N"/>
</dbReference>
<gene>
    <name evidence="5" type="ORF">M5X16_25060</name>
    <name evidence="6" type="ORF">PC41400_08605</name>
</gene>
<evidence type="ECO:0000313" key="8">
    <source>
        <dbReference type="Proteomes" id="UP001527202"/>
    </source>
</evidence>
<keyword evidence="1" id="KW-0238">DNA-binding</keyword>
<proteinExistence type="predicted"/>
<dbReference type="GO" id="GO:1904680">
    <property type="term" value="F:peptide transmembrane transporter activity"/>
    <property type="evidence" value="ECO:0007669"/>
    <property type="project" value="TreeGrafter"/>
</dbReference>
<dbReference type="Pfam" id="PF12793">
    <property type="entry name" value="SgrR_N"/>
    <property type="match status" value="1"/>
</dbReference>
<dbReference type="InterPro" id="IPR039424">
    <property type="entry name" value="SBP_5"/>
</dbReference>
<evidence type="ECO:0000259" key="4">
    <source>
        <dbReference type="Pfam" id="PF12793"/>
    </source>
</evidence>
<feature type="domain" description="Solute-binding protein family 5" evidence="3">
    <location>
        <begin position="176"/>
        <end position="528"/>
    </location>
</feature>
<dbReference type="EMBL" id="JAMDMJ010000039">
    <property type="protein sequence ID" value="MCY9599031.1"/>
    <property type="molecule type" value="Genomic_DNA"/>
</dbReference>
<dbReference type="Proteomes" id="UP001527202">
    <property type="component" value="Unassembled WGS sequence"/>
</dbReference>
<dbReference type="KEGG" id="pchi:PC41400_08605"/>
<dbReference type="SUPFAM" id="SSF53850">
    <property type="entry name" value="Periplasmic binding protein-like II"/>
    <property type="match status" value="1"/>
</dbReference>
<dbReference type="GO" id="GO:0003677">
    <property type="term" value="F:DNA binding"/>
    <property type="evidence" value="ECO:0007669"/>
    <property type="project" value="UniProtKB-KW"/>
</dbReference>
<dbReference type="Proteomes" id="UP000288943">
    <property type="component" value="Chromosome"/>
</dbReference>
<feature type="region of interest" description="Disordered" evidence="2">
    <location>
        <begin position="619"/>
        <end position="642"/>
    </location>
</feature>
<dbReference type="GO" id="GO:0015833">
    <property type="term" value="P:peptide transport"/>
    <property type="evidence" value="ECO:0007669"/>
    <property type="project" value="TreeGrafter"/>
</dbReference>
<dbReference type="Gene3D" id="3.40.190.10">
    <property type="entry name" value="Periplasmic binding protein-like II"/>
    <property type="match status" value="1"/>
</dbReference>
<reference evidence="5 8" key="2">
    <citation type="submission" date="2022-05" db="EMBL/GenBank/DDBJ databases">
        <title>Genome Sequencing of Bee-Associated Microbes.</title>
        <authorList>
            <person name="Dunlap C."/>
        </authorList>
    </citation>
    <scope>NUCLEOTIDE SEQUENCE [LARGE SCALE GENOMIC DNA]</scope>
    <source>
        <strain evidence="5 8">NRRL B-23120</strain>
    </source>
</reference>
<dbReference type="AlphaFoldDB" id="A0A410WTJ5"/>
<evidence type="ECO:0000313" key="7">
    <source>
        <dbReference type="Proteomes" id="UP000288943"/>
    </source>
</evidence>
<feature type="domain" description="Transcriptional regulator SgrR N-terminal HTH" evidence="4">
    <location>
        <begin position="5"/>
        <end position="101"/>
    </location>
</feature>
<dbReference type="RefSeq" id="WP_042228953.1">
    <property type="nucleotide sequence ID" value="NZ_CP026520.1"/>
</dbReference>
<name>A0A410WTJ5_9BACL</name>
<evidence type="ECO:0000313" key="5">
    <source>
        <dbReference type="EMBL" id="MCY9599031.1"/>
    </source>
</evidence>
<evidence type="ECO:0000259" key="3">
    <source>
        <dbReference type="Pfam" id="PF00496"/>
    </source>
</evidence>
<protein>
    <submittedName>
        <fullName evidence="6">ABC transporter substrate-binding protein</fullName>
    </submittedName>
</protein>
<dbReference type="InterPro" id="IPR000914">
    <property type="entry name" value="SBP_5_dom"/>
</dbReference>
<sequence>MQLYDYYLQLRVSQPHAREGEPVPITLDLLAGHWFCTVRNVKLLLKKMAQLDWIRWQPGCGRGRSSLLTFVIPAPDLISRTAMDLTRKGDFKAAVELIHTYGRHYALKDSFLDWMSGYFGFTAASSEGAVLDTLRLPLFRHPVSLDPAHAIYATDCQLISHVFSTLLELDPATGNLLPQLAHYWECSADGTEWTFYLRKKVYFHHGREMDAGDVKYSLERLADSATGSSWSWFIQDVVSLTPRTPYILRIGLKRPNHLLPFFLTFPAASIVPEDIVRDSPSLFGRSPIGTGPFRMEFYDKYICRLHAFDGYYGVRPHLDVIEMWILPEQLASYRPKGKDKLIVSHGDVPMPAETYKDQGFLAKEDHVFDGSTVLTFNTRRGPCRSLLLRQAIDRLIDREAMARELGYNRIGPSSGIMRDFQLKQGSRLPEVPDLNAGYARDSTSLSVDELIRTSGYDGETLRLLAYAQHGEDARWIAGKLTEAGLSVKVETMPIAAFTDGDYVHQADMCMFMPVSSSPLGFLGYLLQTTNYIHRHMSSALQSRIQNAVGQIQRESSLERQAAELLKIEDMLHAETALLFLLKKTFQVAAHSSIGGVRADRQGWVDYRHLFLRERGGEEALDEGDRTVDGSGLRVPDSADERP</sequence>
<organism evidence="6 7">
    <name type="scientific">Paenibacillus chitinolyticus</name>
    <dbReference type="NCBI Taxonomy" id="79263"/>
    <lineage>
        <taxon>Bacteria</taxon>
        <taxon>Bacillati</taxon>
        <taxon>Bacillota</taxon>
        <taxon>Bacilli</taxon>
        <taxon>Bacillales</taxon>
        <taxon>Paenibacillaceae</taxon>
        <taxon>Paenibacillus</taxon>
    </lineage>
</organism>
<evidence type="ECO:0000256" key="2">
    <source>
        <dbReference type="SAM" id="MobiDB-lite"/>
    </source>
</evidence>
<dbReference type="PANTHER" id="PTHR30290">
    <property type="entry name" value="PERIPLASMIC BINDING COMPONENT OF ABC TRANSPORTER"/>
    <property type="match status" value="1"/>
</dbReference>
<dbReference type="PANTHER" id="PTHR30290:SF72">
    <property type="entry name" value="HTH-TYPE TRANSCRIPTIONAL REGULATOR SGRR"/>
    <property type="match status" value="1"/>
</dbReference>
<keyword evidence="8" id="KW-1185">Reference proteome</keyword>
<dbReference type="OrthoDB" id="5894719at2"/>
<dbReference type="EMBL" id="CP026520">
    <property type="protein sequence ID" value="QAV17719.1"/>
    <property type="molecule type" value="Genomic_DNA"/>
</dbReference>
<evidence type="ECO:0000256" key="1">
    <source>
        <dbReference type="ARBA" id="ARBA00023125"/>
    </source>
</evidence>